<evidence type="ECO:0000313" key="2">
    <source>
        <dbReference type="Proteomes" id="UP000318288"/>
    </source>
</evidence>
<protein>
    <submittedName>
        <fullName evidence="1">Uncharacterized protein</fullName>
    </submittedName>
</protein>
<reference evidence="1 2" key="1">
    <citation type="submission" date="2019-02" db="EMBL/GenBank/DDBJ databases">
        <title>Deep-cultivation of Planctomycetes and their phenomic and genomic characterization uncovers novel biology.</title>
        <authorList>
            <person name="Wiegand S."/>
            <person name="Jogler M."/>
            <person name="Boedeker C."/>
            <person name="Pinto D."/>
            <person name="Vollmers J."/>
            <person name="Rivas-Marin E."/>
            <person name="Kohn T."/>
            <person name="Peeters S.H."/>
            <person name="Heuer A."/>
            <person name="Rast P."/>
            <person name="Oberbeckmann S."/>
            <person name="Bunk B."/>
            <person name="Jeske O."/>
            <person name="Meyerdierks A."/>
            <person name="Storesund J.E."/>
            <person name="Kallscheuer N."/>
            <person name="Luecker S."/>
            <person name="Lage O.M."/>
            <person name="Pohl T."/>
            <person name="Merkel B.J."/>
            <person name="Hornburger P."/>
            <person name="Mueller R.-W."/>
            <person name="Bruemmer F."/>
            <person name="Labrenz M."/>
            <person name="Spormann A.M."/>
            <person name="Op Den Camp H."/>
            <person name="Overmann J."/>
            <person name="Amann R."/>
            <person name="Jetten M.S.M."/>
            <person name="Mascher T."/>
            <person name="Medema M.H."/>
            <person name="Devos D.P."/>
            <person name="Kaster A.-K."/>
            <person name="Ovreas L."/>
            <person name="Rohde M."/>
            <person name="Galperin M.Y."/>
            <person name="Jogler C."/>
        </authorList>
    </citation>
    <scope>NUCLEOTIDE SEQUENCE [LARGE SCALE GENOMIC DNA]</scope>
    <source>
        <strain evidence="1 2">Poly51</strain>
    </source>
</reference>
<comment type="caution">
    <text evidence="1">The sequence shown here is derived from an EMBL/GenBank/DDBJ whole genome shotgun (WGS) entry which is preliminary data.</text>
</comment>
<organism evidence="1 2">
    <name type="scientific">Rubripirellula tenax</name>
    <dbReference type="NCBI Taxonomy" id="2528015"/>
    <lineage>
        <taxon>Bacteria</taxon>
        <taxon>Pseudomonadati</taxon>
        <taxon>Planctomycetota</taxon>
        <taxon>Planctomycetia</taxon>
        <taxon>Pirellulales</taxon>
        <taxon>Pirellulaceae</taxon>
        <taxon>Rubripirellula</taxon>
    </lineage>
</organism>
<keyword evidence="2" id="KW-1185">Reference proteome</keyword>
<proteinExistence type="predicted"/>
<gene>
    <name evidence="1" type="ORF">Poly51_05870</name>
</gene>
<evidence type="ECO:0000313" key="1">
    <source>
        <dbReference type="EMBL" id="TWU60312.1"/>
    </source>
</evidence>
<sequence>MVRVALWRDWDPIGVNDCPEAQDEYDSYVGGVCSLLLSGADGYKLRQRLAHIETVGMGLSSPCSHLDDVVRKLLAMVGR</sequence>
<accession>A0A5C6FL91</accession>
<dbReference type="EMBL" id="SJPW01000001">
    <property type="protein sequence ID" value="TWU60312.1"/>
    <property type="molecule type" value="Genomic_DNA"/>
</dbReference>
<name>A0A5C6FL91_9BACT</name>
<dbReference type="Proteomes" id="UP000318288">
    <property type="component" value="Unassembled WGS sequence"/>
</dbReference>
<dbReference type="AlphaFoldDB" id="A0A5C6FL91"/>